<dbReference type="EMBL" id="MU151082">
    <property type="protein sequence ID" value="KAF9451650.1"/>
    <property type="molecule type" value="Genomic_DNA"/>
</dbReference>
<comment type="caution">
    <text evidence="3">The sequence shown here is derived from an EMBL/GenBank/DDBJ whole genome shotgun (WGS) entry which is preliminary data.</text>
</comment>
<proteinExistence type="predicted"/>
<feature type="transmembrane region" description="Helical" evidence="1">
    <location>
        <begin position="158"/>
        <end position="177"/>
    </location>
</feature>
<feature type="domain" description="DUF6534" evidence="2">
    <location>
        <begin position="163"/>
        <end position="249"/>
    </location>
</feature>
<gene>
    <name evidence="3" type="ORF">P691DRAFT_698895</name>
</gene>
<dbReference type="PANTHER" id="PTHR40465:SF1">
    <property type="entry name" value="DUF6534 DOMAIN-CONTAINING PROTEIN"/>
    <property type="match status" value="1"/>
</dbReference>
<dbReference type="InterPro" id="IPR045339">
    <property type="entry name" value="DUF6534"/>
</dbReference>
<keyword evidence="4" id="KW-1185">Reference proteome</keyword>
<keyword evidence="1" id="KW-0812">Transmembrane</keyword>
<feature type="transmembrane region" description="Helical" evidence="1">
    <location>
        <begin position="6"/>
        <end position="30"/>
    </location>
</feature>
<dbReference type="OrthoDB" id="2562493at2759"/>
<protein>
    <recommendedName>
        <fullName evidence="2">DUF6534 domain-containing protein</fullName>
    </recommendedName>
</protein>
<dbReference type="AlphaFoldDB" id="A0A9P5XJ42"/>
<reference evidence="3" key="1">
    <citation type="submission" date="2020-11" db="EMBL/GenBank/DDBJ databases">
        <authorList>
            <consortium name="DOE Joint Genome Institute"/>
            <person name="Ahrendt S."/>
            <person name="Riley R."/>
            <person name="Andreopoulos W."/>
            <person name="Labutti K."/>
            <person name="Pangilinan J."/>
            <person name="Ruiz-Duenas F.J."/>
            <person name="Barrasa J.M."/>
            <person name="Sanchez-Garcia M."/>
            <person name="Camarero S."/>
            <person name="Miyauchi S."/>
            <person name="Serrano A."/>
            <person name="Linde D."/>
            <person name="Babiker R."/>
            <person name="Drula E."/>
            <person name="Ayuso-Fernandez I."/>
            <person name="Pacheco R."/>
            <person name="Padilla G."/>
            <person name="Ferreira P."/>
            <person name="Barriuso J."/>
            <person name="Kellner H."/>
            <person name="Castanera R."/>
            <person name="Alfaro M."/>
            <person name="Ramirez L."/>
            <person name="Pisabarro A.G."/>
            <person name="Kuo A."/>
            <person name="Tritt A."/>
            <person name="Lipzen A."/>
            <person name="He G."/>
            <person name="Yan M."/>
            <person name="Ng V."/>
            <person name="Cullen D."/>
            <person name="Martin F."/>
            <person name="Rosso M.-N."/>
            <person name="Henrissat B."/>
            <person name="Hibbett D."/>
            <person name="Martinez A.T."/>
            <person name="Grigoriev I.V."/>
        </authorList>
    </citation>
    <scope>NUCLEOTIDE SEQUENCE</scope>
    <source>
        <strain evidence="3">MF-IS2</strain>
    </source>
</reference>
<evidence type="ECO:0000256" key="1">
    <source>
        <dbReference type="SAM" id="Phobius"/>
    </source>
</evidence>
<accession>A0A9P5XJ42</accession>
<keyword evidence="1" id="KW-0472">Membrane</keyword>
<dbReference type="Proteomes" id="UP000807342">
    <property type="component" value="Unassembled WGS sequence"/>
</dbReference>
<evidence type="ECO:0000313" key="3">
    <source>
        <dbReference type="EMBL" id="KAF9451650.1"/>
    </source>
</evidence>
<name>A0A9P5XJ42_9AGAR</name>
<feature type="transmembrane region" description="Helical" evidence="1">
    <location>
        <begin position="198"/>
        <end position="216"/>
    </location>
</feature>
<dbReference type="Pfam" id="PF20152">
    <property type="entry name" value="DUF6534"/>
    <property type="match status" value="1"/>
</dbReference>
<feature type="transmembrane region" description="Helical" evidence="1">
    <location>
        <begin position="78"/>
        <end position="104"/>
    </location>
</feature>
<dbReference type="PANTHER" id="PTHR40465">
    <property type="entry name" value="CHROMOSOME 1, WHOLE GENOME SHOTGUN SEQUENCE"/>
    <property type="match status" value="1"/>
</dbReference>
<evidence type="ECO:0000259" key="2">
    <source>
        <dbReference type="Pfam" id="PF20152"/>
    </source>
</evidence>
<organism evidence="3 4">
    <name type="scientific">Macrolepiota fuliginosa MF-IS2</name>
    <dbReference type="NCBI Taxonomy" id="1400762"/>
    <lineage>
        <taxon>Eukaryota</taxon>
        <taxon>Fungi</taxon>
        <taxon>Dikarya</taxon>
        <taxon>Basidiomycota</taxon>
        <taxon>Agaricomycotina</taxon>
        <taxon>Agaricomycetes</taxon>
        <taxon>Agaricomycetidae</taxon>
        <taxon>Agaricales</taxon>
        <taxon>Agaricineae</taxon>
        <taxon>Agaricaceae</taxon>
        <taxon>Macrolepiota</taxon>
    </lineage>
</organism>
<feature type="transmembrane region" description="Helical" evidence="1">
    <location>
        <begin position="116"/>
        <end position="138"/>
    </location>
</feature>
<sequence length="321" mass="36052">MGQWDEIVGVLLLGIMFNTYLYGLVTYQFITYYTSKYNDALWIRAIVGCLFFVDTAHSCVAIYAAWETCVTNYTNPAYFATVSWTIPFTACATSVAAFLSQGFLGHRVLILTKSKLLAGVIGVFSFLGFFFGFYAGIYSGILHEVAKFGPLGPFVTCWLTFQTAADVMITVTLIWTLKKARTGFRKTDTIINRLIRGAVQTGLFASIFALCDMFAFQFRRETYLYAMFAYPIGRIYTNTLLDTLNARNSLKQQNGATMDVESEGNTAAFRMTDQPRQDMSHTVHSIHVKQDIVTDVATASIEERDVKYKTDDVYQPSNGML</sequence>
<feature type="transmembrane region" description="Helical" evidence="1">
    <location>
        <begin position="42"/>
        <end position="66"/>
    </location>
</feature>
<evidence type="ECO:0000313" key="4">
    <source>
        <dbReference type="Proteomes" id="UP000807342"/>
    </source>
</evidence>
<keyword evidence="1" id="KW-1133">Transmembrane helix</keyword>